<evidence type="ECO:0000313" key="2">
    <source>
        <dbReference type="EMBL" id="KKL63705.1"/>
    </source>
</evidence>
<sequence>GEATPADPAAIDLKAIKIKFPLPMDIPTEVGLDLIAAVEALRRHVAELEDGKYAPVQGYSAGIPWSMHLRAYDMYCKKYSPQPALVDLEKRNCRGGFGTEELDEFIPGWRDELSKTVQLLRRVEAAEARVVELEDKLVVERAMVAMHKAAEDRAVHFSEAAEARVVELAGALERAKEAMDTWVCMFAPELCDAAHVEQAKARIRGVGTLAYIAEINKKVIDAMIATPAEALERARGEDYAAGLEAAAIVADQHRGSAAKARLAKDQPLGRIDDDGLVVEIRAEERGEDIAAEIIAKLDALGKEEG</sequence>
<dbReference type="EMBL" id="LAZR01028074">
    <property type="protein sequence ID" value="KKL63705.1"/>
    <property type="molecule type" value="Genomic_DNA"/>
</dbReference>
<protein>
    <submittedName>
        <fullName evidence="2">Uncharacterized protein</fullName>
    </submittedName>
</protein>
<reference evidence="2" key="1">
    <citation type="journal article" date="2015" name="Nature">
        <title>Complex archaea that bridge the gap between prokaryotes and eukaryotes.</title>
        <authorList>
            <person name="Spang A."/>
            <person name="Saw J.H."/>
            <person name="Jorgensen S.L."/>
            <person name="Zaremba-Niedzwiedzka K."/>
            <person name="Martijn J."/>
            <person name="Lind A.E."/>
            <person name="van Eijk R."/>
            <person name="Schleper C."/>
            <person name="Guy L."/>
            <person name="Ettema T.J."/>
        </authorList>
    </citation>
    <scope>NUCLEOTIDE SEQUENCE</scope>
</reference>
<keyword evidence="1" id="KW-0175">Coiled coil</keyword>
<feature type="coiled-coil region" evidence="1">
    <location>
        <begin position="116"/>
        <end position="178"/>
    </location>
</feature>
<organism evidence="2">
    <name type="scientific">marine sediment metagenome</name>
    <dbReference type="NCBI Taxonomy" id="412755"/>
    <lineage>
        <taxon>unclassified sequences</taxon>
        <taxon>metagenomes</taxon>
        <taxon>ecological metagenomes</taxon>
    </lineage>
</organism>
<accession>A0A0F9G2B1</accession>
<name>A0A0F9G2B1_9ZZZZ</name>
<proteinExistence type="predicted"/>
<dbReference type="AlphaFoldDB" id="A0A0F9G2B1"/>
<feature type="non-terminal residue" evidence="2">
    <location>
        <position position="1"/>
    </location>
</feature>
<comment type="caution">
    <text evidence="2">The sequence shown here is derived from an EMBL/GenBank/DDBJ whole genome shotgun (WGS) entry which is preliminary data.</text>
</comment>
<gene>
    <name evidence="2" type="ORF">LCGC14_2172440</name>
</gene>
<evidence type="ECO:0000256" key="1">
    <source>
        <dbReference type="SAM" id="Coils"/>
    </source>
</evidence>